<organism evidence="3 4">
    <name type="scientific">Pristionchus mayeri</name>
    <dbReference type="NCBI Taxonomy" id="1317129"/>
    <lineage>
        <taxon>Eukaryota</taxon>
        <taxon>Metazoa</taxon>
        <taxon>Ecdysozoa</taxon>
        <taxon>Nematoda</taxon>
        <taxon>Chromadorea</taxon>
        <taxon>Rhabditida</taxon>
        <taxon>Rhabditina</taxon>
        <taxon>Diplogasteromorpha</taxon>
        <taxon>Diplogasteroidea</taxon>
        <taxon>Neodiplogasteridae</taxon>
        <taxon>Pristionchus</taxon>
    </lineage>
</organism>
<keyword evidence="4" id="KW-1185">Reference proteome</keyword>
<proteinExistence type="predicted"/>
<accession>A0AAN5CDL6</accession>
<name>A0AAN5CDL6_9BILA</name>
<reference evidence="4" key="1">
    <citation type="submission" date="2022-10" db="EMBL/GenBank/DDBJ databases">
        <title>Genome assembly of Pristionchus species.</title>
        <authorList>
            <person name="Yoshida K."/>
            <person name="Sommer R.J."/>
        </authorList>
    </citation>
    <scope>NUCLEOTIDE SEQUENCE [LARGE SCALE GENOMIC DNA]</scope>
    <source>
        <strain evidence="4">RS5460</strain>
    </source>
</reference>
<evidence type="ECO:0000259" key="2">
    <source>
        <dbReference type="Pfam" id="PF11717"/>
    </source>
</evidence>
<dbReference type="PANTHER" id="PTHR10880:SF48">
    <property type="entry name" value="MORTALITY FACTOR 4 LIKE 2"/>
    <property type="match status" value="1"/>
</dbReference>
<comment type="caution">
    <text evidence="3">The sequence shown here is derived from an EMBL/GenBank/DDBJ whole genome shotgun (WGS) entry which is preliminary data.</text>
</comment>
<dbReference type="EMBL" id="BTRK01000003">
    <property type="protein sequence ID" value="GMR41300.1"/>
    <property type="molecule type" value="Genomic_DNA"/>
</dbReference>
<feature type="region of interest" description="Disordered" evidence="1">
    <location>
        <begin position="77"/>
        <end position="156"/>
    </location>
</feature>
<dbReference type="InterPro" id="IPR025995">
    <property type="entry name" value="Tudor-knot"/>
</dbReference>
<dbReference type="AlphaFoldDB" id="A0AAN5CDL6"/>
<gene>
    <name evidence="3" type="ORF">PMAYCL1PPCAC_11495</name>
</gene>
<feature type="compositionally biased region" description="Basic and acidic residues" evidence="1">
    <location>
        <begin position="128"/>
        <end position="156"/>
    </location>
</feature>
<feature type="domain" description="Tudor-knot" evidence="2">
    <location>
        <begin position="7"/>
        <end position="60"/>
    </location>
</feature>
<dbReference type="Gene3D" id="2.30.30.140">
    <property type="match status" value="1"/>
</dbReference>
<dbReference type="GO" id="GO:0006325">
    <property type="term" value="P:chromatin organization"/>
    <property type="evidence" value="ECO:0007669"/>
    <property type="project" value="InterPro"/>
</dbReference>
<sequence>MTSELTFDEGEKVMVKHRKEDAFTYVGKIMEKKRDAQGLWYFVHYIGWSKEWDFWVEEKQTSGVLFKHTPELEAEHKELERNARASSKENNKPSTSTPRERTQTRTRRSSLSWDKREYETSSASRRKRDTESREGSRENSEEHPSGERIEQDFEEHSNIPEEPVEVTADLFLIDQLGSTLEYVMYQINGAISGRVTKEMLNNEDGERIPQPEFPLVMESKPDIRSSGITETLATLLPAIPAIISPPRKKIEMVCEQCNCRYLRVARTFDGTEKMVECMNRSCLAAMDIRPEISHLPEGFMFKDEHENKGWQILDRNRTIYPREKFTDSFHFKNRNRVRCDVDKRLGYLMVPCPGQDALIEML</sequence>
<protein>
    <recommendedName>
        <fullName evidence="2">Tudor-knot domain-containing protein</fullName>
    </recommendedName>
</protein>
<dbReference type="SUPFAM" id="SSF54160">
    <property type="entry name" value="Chromo domain-like"/>
    <property type="match status" value="1"/>
</dbReference>
<dbReference type="GO" id="GO:0035267">
    <property type="term" value="C:NuA4 histone acetyltransferase complex"/>
    <property type="evidence" value="ECO:0007669"/>
    <property type="project" value="TreeGrafter"/>
</dbReference>
<dbReference type="InterPro" id="IPR008676">
    <property type="entry name" value="MRG"/>
</dbReference>
<dbReference type="GO" id="GO:0005634">
    <property type="term" value="C:nucleus"/>
    <property type="evidence" value="ECO:0007669"/>
    <property type="project" value="InterPro"/>
</dbReference>
<dbReference type="Proteomes" id="UP001328107">
    <property type="component" value="Unassembled WGS sequence"/>
</dbReference>
<evidence type="ECO:0000256" key="1">
    <source>
        <dbReference type="SAM" id="MobiDB-lite"/>
    </source>
</evidence>
<evidence type="ECO:0000313" key="3">
    <source>
        <dbReference type="EMBL" id="GMR41300.1"/>
    </source>
</evidence>
<dbReference type="Pfam" id="PF11717">
    <property type="entry name" value="Tudor-knot"/>
    <property type="match status" value="1"/>
</dbReference>
<feature type="compositionally biased region" description="Basic and acidic residues" evidence="1">
    <location>
        <begin position="77"/>
        <end position="91"/>
    </location>
</feature>
<dbReference type="GO" id="GO:0006355">
    <property type="term" value="P:regulation of DNA-templated transcription"/>
    <property type="evidence" value="ECO:0007669"/>
    <property type="project" value="InterPro"/>
</dbReference>
<dbReference type="InterPro" id="IPR016197">
    <property type="entry name" value="Chromo-like_dom_sf"/>
</dbReference>
<dbReference type="PANTHER" id="PTHR10880">
    <property type="entry name" value="MORTALITY FACTOR 4-LIKE PROTEIN"/>
    <property type="match status" value="1"/>
</dbReference>
<evidence type="ECO:0000313" key="4">
    <source>
        <dbReference type="Proteomes" id="UP001328107"/>
    </source>
</evidence>